<dbReference type="GO" id="GO:0003677">
    <property type="term" value="F:DNA binding"/>
    <property type="evidence" value="ECO:0007669"/>
    <property type="project" value="UniProtKB-KW"/>
</dbReference>
<dbReference type="SUPFAM" id="SSF46785">
    <property type="entry name" value="Winged helix' DNA-binding domain"/>
    <property type="match status" value="1"/>
</dbReference>
<evidence type="ECO:0000256" key="1">
    <source>
        <dbReference type="ARBA" id="ARBA00009437"/>
    </source>
</evidence>
<gene>
    <name evidence="6" type="ORF">AQJ54_03210</name>
</gene>
<dbReference type="InterPro" id="IPR036390">
    <property type="entry name" value="WH_DNA-bd_sf"/>
</dbReference>
<evidence type="ECO:0000313" key="7">
    <source>
        <dbReference type="Proteomes" id="UP000054375"/>
    </source>
</evidence>
<dbReference type="FunFam" id="1.10.10.10:FF:000001">
    <property type="entry name" value="LysR family transcriptional regulator"/>
    <property type="match status" value="1"/>
</dbReference>
<name>A0A124HZQ6_9ACTN</name>
<keyword evidence="3" id="KW-0238">DNA-binding</keyword>
<evidence type="ECO:0000256" key="4">
    <source>
        <dbReference type="ARBA" id="ARBA00023163"/>
    </source>
</evidence>
<dbReference type="PANTHER" id="PTHR30346">
    <property type="entry name" value="TRANSCRIPTIONAL DUAL REGULATOR HCAR-RELATED"/>
    <property type="match status" value="1"/>
</dbReference>
<dbReference type="GO" id="GO:0003700">
    <property type="term" value="F:DNA-binding transcription factor activity"/>
    <property type="evidence" value="ECO:0007669"/>
    <property type="project" value="InterPro"/>
</dbReference>
<keyword evidence="7" id="KW-1185">Reference proteome</keyword>
<dbReference type="SUPFAM" id="SSF53850">
    <property type="entry name" value="Periplasmic binding protein-like II"/>
    <property type="match status" value="1"/>
</dbReference>
<dbReference type="GO" id="GO:0032993">
    <property type="term" value="C:protein-DNA complex"/>
    <property type="evidence" value="ECO:0007669"/>
    <property type="project" value="TreeGrafter"/>
</dbReference>
<feature type="domain" description="HTH lysR-type" evidence="5">
    <location>
        <begin position="7"/>
        <end position="64"/>
    </location>
</feature>
<accession>A0A124HZQ6</accession>
<comment type="similarity">
    <text evidence="1">Belongs to the LysR transcriptional regulatory family.</text>
</comment>
<dbReference type="RefSeq" id="WP_062233698.1">
    <property type="nucleotide sequence ID" value="NZ_JBPJFL010000001.1"/>
</dbReference>
<dbReference type="PROSITE" id="PS50931">
    <property type="entry name" value="HTH_LYSR"/>
    <property type="match status" value="1"/>
</dbReference>
<keyword evidence="4" id="KW-0804">Transcription</keyword>
<evidence type="ECO:0000259" key="5">
    <source>
        <dbReference type="PROSITE" id="PS50931"/>
    </source>
</evidence>
<dbReference type="AlphaFoldDB" id="A0A124HZQ6"/>
<keyword evidence="2" id="KW-0805">Transcription regulation</keyword>
<evidence type="ECO:0000313" key="6">
    <source>
        <dbReference type="EMBL" id="KUN71776.1"/>
    </source>
</evidence>
<dbReference type="Gene3D" id="1.10.10.10">
    <property type="entry name" value="Winged helix-like DNA-binding domain superfamily/Winged helix DNA-binding domain"/>
    <property type="match status" value="1"/>
</dbReference>
<protein>
    <submittedName>
        <fullName evidence="6">LysR family transcriptional regulator</fullName>
    </submittedName>
</protein>
<dbReference type="Gene3D" id="3.40.190.10">
    <property type="entry name" value="Periplasmic binding protein-like II"/>
    <property type="match status" value="2"/>
</dbReference>
<dbReference type="EMBL" id="LMWV01000002">
    <property type="protein sequence ID" value="KUN71776.1"/>
    <property type="molecule type" value="Genomic_DNA"/>
</dbReference>
<dbReference type="Pfam" id="PF00126">
    <property type="entry name" value="HTH_1"/>
    <property type="match status" value="1"/>
</dbReference>
<evidence type="ECO:0000256" key="3">
    <source>
        <dbReference type="ARBA" id="ARBA00023125"/>
    </source>
</evidence>
<dbReference type="InterPro" id="IPR036388">
    <property type="entry name" value="WH-like_DNA-bd_sf"/>
</dbReference>
<dbReference type="Pfam" id="PF03466">
    <property type="entry name" value="LysR_substrate"/>
    <property type="match status" value="1"/>
</dbReference>
<dbReference type="CDD" id="cd08414">
    <property type="entry name" value="PBP2_LTTR_aromatics_like"/>
    <property type="match status" value="1"/>
</dbReference>
<proteinExistence type="inferred from homology"/>
<organism evidence="6 7">
    <name type="scientific">Streptomyces griseorubiginosus</name>
    <dbReference type="NCBI Taxonomy" id="67304"/>
    <lineage>
        <taxon>Bacteria</taxon>
        <taxon>Bacillati</taxon>
        <taxon>Actinomycetota</taxon>
        <taxon>Actinomycetes</taxon>
        <taxon>Kitasatosporales</taxon>
        <taxon>Streptomycetaceae</taxon>
        <taxon>Streptomyces</taxon>
    </lineage>
</organism>
<dbReference type="InterPro" id="IPR005119">
    <property type="entry name" value="LysR_subst-bd"/>
</dbReference>
<sequence length="304" mass="32803">MFMTTDVHLRDLRYFLAVAEDLHFTRAADRLYVSQPALSKQIRSLERQLGVELFRRDRHGVRLTEAGETLLPHARQVLQAWAAADTAMASARAAGRGTLVVGMSTSPGRGGLLPAIRSRFTAAHPEAVVRLRQMGWQDPTAGLADGETEVAFVWLPLPDPERYAWTPVAEESRLVALPAGHPLASRESIDFADLADEPFLALPASAGPLRDFWLAVDERSSRPPRVGAEIAGTEETYEALVAGLGVCLVAAGNAPLITLGGVVTRPVRGLGPSRYVLAWRKEDGGRELVRGYAEACRSVVGGPA</sequence>
<dbReference type="PRINTS" id="PR00039">
    <property type="entry name" value="HTHLYSR"/>
</dbReference>
<evidence type="ECO:0000256" key="2">
    <source>
        <dbReference type="ARBA" id="ARBA00023015"/>
    </source>
</evidence>
<dbReference type="InterPro" id="IPR000847">
    <property type="entry name" value="LysR_HTH_N"/>
</dbReference>
<reference evidence="6 7" key="1">
    <citation type="submission" date="2015-10" db="EMBL/GenBank/DDBJ databases">
        <title>Draft genome sequence of Streptomyces griseorubiginosus DSM 40469, type strain for the species Streptomyces griseorubiginosus.</title>
        <authorList>
            <person name="Ruckert C."/>
            <person name="Winkler A."/>
            <person name="Kalinowski J."/>
            <person name="Kampfer P."/>
            <person name="Glaeser S."/>
        </authorList>
    </citation>
    <scope>NUCLEOTIDE SEQUENCE [LARGE SCALE GENOMIC DNA]</scope>
    <source>
        <strain evidence="6 7">DSM 40469</strain>
    </source>
</reference>
<dbReference type="Proteomes" id="UP000054375">
    <property type="component" value="Unassembled WGS sequence"/>
</dbReference>
<comment type="caution">
    <text evidence="6">The sequence shown here is derived from an EMBL/GenBank/DDBJ whole genome shotgun (WGS) entry which is preliminary data.</text>
</comment>
<dbReference type="PANTHER" id="PTHR30346:SF0">
    <property type="entry name" value="HCA OPERON TRANSCRIPTIONAL ACTIVATOR HCAR"/>
    <property type="match status" value="1"/>
</dbReference>